<dbReference type="InterPro" id="IPR016032">
    <property type="entry name" value="Sig_transdc_resp-reg_C-effctor"/>
</dbReference>
<proteinExistence type="predicted"/>
<protein>
    <submittedName>
        <fullName evidence="2">Chey-like receiver domain containing protein YCBB</fullName>
    </submittedName>
</protein>
<name>U2FME8_9MOLU</name>
<gene>
    <name evidence="2" type="ORF">HLPCO_001330</name>
</gene>
<dbReference type="Proteomes" id="UP000005707">
    <property type="component" value="Unassembled WGS sequence"/>
</dbReference>
<dbReference type="RefSeq" id="WP_008825079.1">
    <property type="nucleotide sequence ID" value="NZ_AFNU02000004.1"/>
</dbReference>
<accession>U2FME8</accession>
<dbReference type="GO" id="GO:0042173">
    <property type="term" value="P:regulation of sporulation resulting in formation of a cellular spore"/>
    <property type="evidence" value="ECO:0007669"/>
    <property type="project" value="InterPro"/>
</dbReference>
<dbReference type="AlphaFoldDB" id="U2FME8"/>
<dbReference type="GO" id="GO:0005737">
    <property type="term" value="C:cytoplasm"/>
    <property type="evidence" value="ECO:0007669"/>
    <property type="project" value="InterPro"/>
</dbReference>
<dbReference type="GO" id="GO:0003677">
    <property type="term" value="F:DNA binding"/>
    <property type="evidence" value="ECO:0007669"/>
    <property type="project" value="InterPro"/>
</dbReference>
<dbReference type="GO" id="GO:0003700">
    <property type="term" value="F:DNA-binding transcription factor activity"/>
    <property type="evidence" value="ECO:0007669"/>
    <property type="project" value="InterPro"/>
</dbReference>
<dbReference type="Gene3D" id="1.10.10.10">
    <property type="entry name" value="Winged helix-like DNA-binding domain superfamily/Winged helix DNA-binding domain"/>
    <property type="match status" value="1"/>
</dbReference>
<dbReference type="SUPFAM" id="SSF46894">
    <property type="entry name" value="C-terminal effector domain of the bipartite response regulators"/>
    <property type="match status" value="1"/>
</dbReference>
<reference evidence="2 3" key="1">
    <citation type="journal article" date="2011" name="J. Bacteriol.">
        <title>Genome sequence of Haloplasma contractile, an unusual contractile bacterium from a deep-sea anoxic brine lake.</title>
        <authorList>
            <person name="Antunes A."/>
            <person name="Alam I."/>
            <person name="El Dorry H."/>
            <person name="Siam R."/>
            <person name="Robertson A."/>
            <person name="Bajic V.B."/>
            <person name="Stingl U."/>
        </authorList>
    </citation>
    <scope>NUCLEOTIDE SEQUENCE [LARGE SCALE GENOMIC DNA]</scope>
    <source>
        <strain evidence="2 3">SSD-17B</strain>
    </source>
</reference>
<comment type="caution">
    <text evidence="2">The sequence shown here is derived from an EMBL/GenBank/DDBJ whole genome shotgun (WGS) entry which is preliminary data.</text>
</comment>
<feature type="domain" description="Sporulation initiation factor Spo0A C-terminal" evidence="1">
    <location>
        <begin position="139"/>
        <end position="237"/>
    </location>
</feature>
<dbReference type="STRING" id="1033810.HLPCO_001330"/>
<dbReference type="Pfam" id="PF08769">
    <property type="entry name" value="Spo0A_C"/>
    <property type="match status" value="1"/>
</dbReference>
<reference evidence="2 3" key="2">
    <citation type="journal article" date="2013" name="PLoS ONE">
        <title>INDIGO - INtegrated Data Warehouse of MIcrobial GenOmes with Examples from the Red Sea Extremophiles.</title>
        <authorList>
            <person name="Alam I."/>
            <person name="Antunes A."/>
            <person name="Kamau A.A."/>
            <person name="Ba Alawi W."/>
            <person name="Kalkatawi M."/>
            <person name="Stingl U."/>
            <person name="Bajic V.B."/>
        </authorList>
    </citation>
    <scope>NUCLEOTIDE SEQUENCE [LARGE SCALE GENOMIC DNA]</scope>
    <source>
        <strain evidence="2 3">SSD-17B</strain>
    </source>
</reference>
<dbReference type="OrthoDB" id="9879250at2"/>
<sequence>MEEKSIFIAHNDIGFIHNLKEEFEYSVSYHLDDYALTSADLNEKILEKEYDLLIVKDSILDAGLMTLNTLLNRMSKRPKRIIVLLSFISEYIISKAYEIGIDYISTAEINSKTLFNIIYHINKDVNLQKNKHFNLEYEIKHLLEMLGLKTRYVGYKYLSTILHDCYKDKNILNHGVMMFYKVTAEKYGVSKASVERAIRTCLKRSLEKQYNYFAHQLLGYDYFVKNTPSNSYVIQASIKYLREQNVTIINKLLWNEYNENEGIA</sequence>
<dbReference type="InParanoid" id="U2FME8"/>
<organism evidence="2 3">
    <name type="scientific">Haloplasma contractile SSD-17B</name>
    <dbReference type="NCBI Taxonomy" id="1033810"/>
    <lineage>
        <taxon>Bacteria</taxon>
        <taxon>Bacillati</taxon>
        <taxon>Mycoplasmatota</taxon>
        <taxon>Mollicutes</taxon>
        <taxon>Haloplasmatales</taxon>
        <taxon>Haloplasmataceae</taxon>
        <taxon>Haloplasma</taxon>
    </lineage>
</organism>
<evidence type="ECO:0000313" key="2">
    <source>
        <dbReference type="EMBL" id="ERJ12344.1"/>
    </source>
</evidence>
<evidence type="ECO:0000259" key="1">
    <source>
        <dbReference type="Pfam" id="PF08769"/>
    </source>
</evidence>
<dbReference type="InterPro" id="IPR014879">
    <property type="entry name" value="Spo0A_C"/>
</dbReference>
<dbReference type="InterPro" id="IPR036388">
    <property type="entry name" value="WH-like_DNA-bd_sf"/>
</dbReference>
<dbReference type="eggNOG" id="COG0745">
    <property type="taxonomic scope" value="Bacteria"/>
</dbReference>
<dbReference type="EMBL" id="AFNU02000004">
    <property type="protein sequence ID" value="ERJ12344.1"/>
    <property type="molecule type" value="Genomic_DNA"/>
</dbReference>
<keyword evidence="3" id="KW-1185">Reference proteome</keyword>
<evidence type="ECO:0000313" key="3">
    <source>
        <dbReference type="Proteomes" id="UP000005707"/>
    </source>
</evidence>
<dbReference type="GO" id="GO:0005509">
    <property type="term" value="F:calcium ion binding"/>
    <property type="evidence" value="ECO:0007669"/>
    <property type="project" value="InterPro"/>
</dbReference>